<dbReference type="Proteomes" id="UP000606974">
    <property type="component" value="Unassembled WGS sequence"/>
</dbReference>
<keyword evidence="4" id="KW-1185">Reference proteome</keyword>
<dbReference type="OrthoDB" id="5519740at2759"/>
<comment type="caution">
    <text evidence="3">The sequence shown here is derived from an EMBL/GenBank/DDBJ whole genome shotgun (WGS) entry which is preliminary data.</text>
</comment>
<dbReference type="InterPro" id="IPR011008">
    <property type="entry name" value="Dimeric_a/b-barrel"/>
</dbReference>
<evidence type="ECO:0000313" key="4">
    <source>
        <dbReference type="Proteomes" id="UP000606974"/>
    </source>
</evidence>
<feature type="compositionally biased region" description="Basic and acidic residues" evidence="1">
    <location>
        <begin position="22"/>
        <end position="35"/>
    </location>
</feature>
<feature type="region of interest" description="Disordered" evidence="1">
    <location>
        <begin position="1"/>
        <end position="38"/>
    </location>
</feature>
<dbReference type="InterPro" id="IPR005545">
    <property type="entry name" value="YCII"/>
</dbReference>
<proteinExistence type="predicted"/>
<organism evidence="3 4">
    <name type="scientific">Endocarpon pusillum</name>
    <dbReference type="NCBI Taxonomy" id="364733"/>
    <lineage>
        <taxon>Eukaryota</taxon>
        <taxon>Fungi</taxon>
        <taxon>Dikarya</taxon>
        <taxon>Ascomycota</taxon>
        <taxon>Pezizomycotina</taxon>
        <taxon>Eurotiomycetes</taxon>
        <taxon>Chaetothyriomycetidae</taxon>
        <taxon>Verrucariales</taxon>
        <taxon>Verrucariaceae</taxon>
        <taxon>Endocarpon</taxon>
    </lineage>
</organism>
<dbReference type="PANTHER" id="PTHR33606">
    <property type="entry name" value="PROTEIN YCII"/>
    <property type="match status" value="1"/>
</dbReference>
<dbReference type="Pfam" id="PF03795">
    <property type="entry name" value="YCII"/>
    <property type="match status" value="1"/>
</dbReference>
<dbReference type="InterPro" id="IPR051807">
    <property type="entry name" value="Sec-metab_biosynth-assoc"/>
</dbReference>
<feature type="domain" description="YCII-related" evidence="2">
    <location>
        <begin position="34"/>
        <end position="129"/>
    </location>
</feature>
<dbReference type="Gene3D" id="3.30.70.1060">
    <property type="entry name" value="Dimeric alpha+beta barrel"/>
    <property type="match status" value="1"/>
</dbReference>
<sequence length="147" mass="15634">MSSKASRSTATTTPLSTSQPRSKKEWLVHLPDHTDPSTLAKRVSVRGDHLSGIGPALASGRLLFGGATLSAHPEAEEGGGGAASAPPPPPMTGSVMLVTAESEEEVREFVRADVYARSGVWDVQKMTVWPFRTAVRRGVEVGGEVWR</sequence>
<feature type="compositionally biased region" description="Low complexity" evidence="1">
    <location>
        <begin position="1"/>
        <end position="13"/>
    </location>
</feature>
<evidence type="ECO:0000256" key="1">
    <source>
        <dbReference type="SAM" id="MobiDB-lite"/>
    </source>
</evidence>
<dbReference type="SUPFAM" id="SSF54909">
    <property type="entry name" value="Dimeric alpha+beta barrel"/>
    <property type="match status" value="1"/>
</dbReference>
<evidence type="ECO:0000259" key="2">
    <source>
        <dbReference type="Pfam" id="PF03795"/>
    </source>
</evidence>
<dbReference type="EMBL" id="JAACFV010000092">
    <property type="protein sequence ID" value="KAF7506204.1"/>
    <property type="molecule type" value="Genomic_DNA"/>
</dbReference>
<accession>A0A8H7ADS1</accession>
<protein>
    <recommendedName>
        <fullName evidence="2">YCII-related domain-containing protein</fullName>
    </recommendedName>
</protein>
<evidence type="ECO:0000313" key="3">
    <source>
        <dbReference type="EMBL" id="KAF7506204.1"/>
    </source>
</evidence>
<dbReference type="PANTHER" id="PTHR33606:SF3">
    <property type="entry name" value="PROTEIN YCII"/>
    <property type="match status" value="1"/>
</dbReference>
<gene>
    <name evidence="3" type="ORF">GJ744_012184</name>
</gene>
<name>A0A8H7ADS1_9EURO</name>
<dbReference type="AlphaFoldDB" id="A0A8H7ADS1"/>
<reference evidence="3" key="1">
    <citation type="submission" date="2020-02" db="EMBL/GenBank/DDBJ databases">
        <authorList>
            <person name="Palmer J.M."/>
        </authorList>
    </citation>
    <scope>NUCLEOTIDE SEQUENCE</scope>
    <source>
        <strain evidence="3">EPUS1.4</strain>
        <tissue evidence="3">Thallus</tissue>
    </source>
</reference>
<feature type="region of interest" description="Disordered" evidence="1">
    <location>
        <begin position="68"/>
        <end position="93"/>
    </location>
</feature>